<keyword evidence="5" id="KW-1185">Reference proteome</keyword>
<feature type="domain" description="Transposable element P transposase-like GTP-binding insertion" evidence="3">
    <location>
        <begin position="184"/>
        <end position="299"/>
    </location>
</feature>
<organism evidence="5">
    <name type="scientific">Camponotus floridanus</name>
    <name type="common">Florida carpenter ant</name>
    <dbReference type="NCBI Taxonomy" id="104421"/>
    <lineage>
        <taxon>Eukaryota</taxon>
        <taxon>Metazoa</taxon>
        <taxon>Ecdysozoa</taxon>
        <taxon>Arthropoda</taxon>
        <taxon>Hexapoda</taxon>
        <taxon>Insecta</taxon>
        <taxon>Pterygota</taxon>
        <taxon>Neoptera</taxon>
        <taxon>Endopterygota</taxon>
        <taxon>Hymenoptera</taxon>
        <taxon>Apocrita</taxon>
        <taxon>Aculeata</taxon>
        <taxon>Formicoidea</taxon>
        <taxon>Formicidae</taxon>
        <taxon>Formicinae</taxon>
        <taxon>Camponotus</taxon>
    </lineage>
</organism>
<dbReference type="Pfam" id="PF21787">
    <property type="entry name" value="TNP-like_RNaseH_N"/>
    <property type="match status" value="1"/>
</dbReference>
<dbReference type="EMBL" id="GL436186">
    <property type="protein sequence ID" value="EFN72296.1"/>
    <property type="molecule type" value="Genomic_DNA"/>
</dbReference>
<dbReference type="InParanoid" id="E2A2P5"/>
<evidence type="ECO:0000259" key="3">
    <source>
        <dbReference type="Pfam" id="PF21788"/>
    </source>
</evidence>
<gene>
    <name evidence="4" type="ORF">EAG_11532</name>
</gene>
<name>E2A2P5_CAMFO</name>
<evidence type="ECO:0000313" key="4">
    <source>
        <dbReference type="EMBL" id="EFN72296.1"/>
    </source>
</evidence>
<dbReference type="InterPro" id="IPR048366">
    <property type="entry name" value="TNP-like_GBD"/>
</dbReference>
<dbReference type="InterPro" id="IPR022242">
    <property type="entry name" value="TNP-like_C"/>
</dbReference>
<feature type="domain" description="Transposable element P transposase-like RNase H" evidence="2">
    <location>
        <begin position="57"/>
        <end position="150"/>
    </location>
</feature>
<feature type="non-terminal residue" evidence="4">
    <location>
        <position position="618"/>
    </location>
</feature>
<evidence type="ECO:0000259" key="1">
    <source>
        <dbReference type="Pfam" id="PF12596"/>
    </source>
</evidence>
<dbReference type="Pfam" id="PF21788">
    <property type="entry name" value="TNP-like_GBD"/>
    <property type="match status" value="1"/>
</dbReference>
<sequence>EIIKPYFTEGQIRCIVERRRWVHWSIDDYALAISLRNVSPKAYMYLRLKLNYPLLIIKGKELTSFEKITVITFDEMALSPEVCFDSKIEKLVGPCKKVQVIMVRGLFSKWKQPIYYKFDQPMTKDILIEGVNRLYDAGYEVIAITSDMGNKGVWGELNITPENHFFEHPVIKNAKIFVFADVPHLLKLLRNWLIDKGLLLLNCSEPFTAAVFQAIIDMNKDGDLHVAHRITQRILDARNSLRQAVRPAAQIWSHTAAKAIKWAGERGILKVREYAKFSDFVSTVNNWFDVHNSQQKYGAHPGVNGFGVDIEKQEQSLILMTLYVENMKVCSKKSIMPFQKGILISNASLRGLYDQLKRTHEQQFQYLLTRCLQQDVLKNFFAYIRAMGSCKDHPSGYEFRYRLRWYVLGKHSHAVFTMNRNTEEDVNTSCMSSYTAEDLSSISADSQIPSTSAARKTSTAVIPTVIASTLKQMCTSTPTRVHSENSTLDSKNASHIVQEEGLQYVAGYIAHRFKRKYPHLGERTGIASNENTETNWIKVVSKGYLIYPSIELLRMSRLVEKCFNDFHGHYFSKEDYVIQKVIKLVQNNEEYDPCIPQDVLQCLVRTRTYIQVRTINKR</sequence>
<protein>
    <submittedName>
        <fullName evidence="4">Transposable element P transposase</fullName>
    </submittedName>
</protein>
<dbReference type="AlphaFoldDB" id="E2A2P5"/>
<dbReference type="OMA" id="PRRCIVE"/>
<evidence type="ECO:0000313" key="5">
    <source>
        <dbReference type="Proteomes" id="UP000000311"/>
    </source>
</evidence>
<dbReference type="Proteomes" id="UP000000311">
    <property type="component" value="Unassembled WGS sequence"/>
</dbReference>
<dbReference type="Pfam" id="PF12596">
    <property type="entry name" value="Tnp_P_element_C"/>
    <property type="match status" value="1"/>
</dbReference>
<dbReference type="InterPro" id="IPR048365">
    <property type="entry name" value="TNP-like_RNaseH_N"/>
</dbReference>
<feature type="domain" description="Transposable element P transposase-like C-terminal" evidence="1">
    <location>
        <begin position="422"/>
        <end position="524"/>
    </location>
</feature>
<evidence type="ECO:0000259" key="2">
    <source>
        <dbReference type="Pfam" id="PF21787"/>
    </source>
</evidence>
<reference evidence="4 5" key="1">
    <citation type="journal article" date="2010" name="Science">
        <title>Genomic comparison of the ants Camponotus floridanus and Harpegnathos saltator.</title>
        <authorList>
            <person name="Bonasio R."/>
            <person name="Zhang G."/>
            <person name="Ye C."/>
            <person name="Mutti N.S."/>
            <person name="Fang X."/>
            <person name="Qin N."/>
            <person name="Donahue G."/>
            <person name="Yang P."/>
            <person name="Li Q."/>
            <person name="Li C."/>
            <person name="Zhang P."/>
            <person name="Huang Z."/>
            <person name="Berger S.L."/>
            <person name="Reinberg D."/>
            <person name="Wang J."/>
            <person name="Liebig J."/>
        </authorList>
    </citation>
    <scope>NUCLEOTIDE SEQUENCE [LARGE SCALE GENOMIC DNA]</scope>
    <source>
        <strain evidence="5">C129</strain>
    </source>
</reference>
<feature type="non-terminal residue" evidence="4">
    <location>
        <position position="1"/>
    </location>
</feature>
<proteinExistence type="predicted"/>
<accession>E2A2P5</accession>